<feature type="compositionally biased region" description="Low complexity" evidence="1">
    <location>
        <begin position="199"/>
        <end position="210"/>
    </location>
</feature>
<evidence type="ECO:0000313" key="2">
    <source>
        <dbReference type="EMBL" id="CAC5393924.1"/>
    </source>
</evidence>
<reference evidence="2 3" key="1">
    <citation type="submission" date="2020-06" db="EMBL/GenBank/DDBJ databases">
        <authorList>
            <person name="Li R."/>
            <person name="Bekaert M."/>
        </authorList>
    </citation>
    <scope>NUCLEOTIDE SEQUENCE [LARGE SCALE GENOMIC DNA]</scope>
    <source>
        <strain evidence="3">wild</strain>
    </source>
</reference>
<dbReference type="AlphaFoldDB" id="A0A6J8CFW9"/>
<protein>
    <submittedName>
        <fullName evidence="2">Uncharacterized protein</fullName>
    </submittedName>
</protein>
<dbReference type="Proteomes" id="UP000507470">
    <property type="component" value="Unassembled WGS sequence"/>
</dbReference>
<feature type="compositionally biased region" description="Basic and acidic residues" evidence="1">
    <location>
        <begin position="219"/>
        <end position="241"/>
    </location>
</feature>
<proteinExistence type="predicted"/>
<dbReference type="SUPFAM" id="SSF56854">
    <property type="entry name" value="Bcl-2 inhibitors of programmed cell death"/>
    <property type="match status" value="1"/>
</dbReference>
<keyword evidence="3" id="KW-1185">Reference proteome</keyword>
<accession>A0A6J8CFW9</accession>
<feature type="region of interest" description="Disordered" evidence="1">
    <location>
        <begin position="272"/>
        <end position="306"/>
    </location>
</feature>
<dbReference type="InterPro" id="IPR036834">
    <property type="entry name" value="Bcl-2-like_sf"/>
</dbReference>
<dbReference type="Gene3D" id="1.10.437.10">
    <property type="entry name" value="Blc2-like"/>
    <property type="match status" value="1"/>
</dbReference>
<dbReference type="OrthoDB" id="10046645at2759"/>
<evidence type="ECO:0000256" key="1">
    <source>
        <dbReference type="SAM" id="MobiDB-lite"/>
    </source>
</evidence>
<name>A0A6J8CFW9_MYTCO</name>
<organism evidence="2 3">
    <name type="scientific">Mytilus coruscus</name>
    <name type="common">Sea mussel</name>
    <dbReference type="NCBI Taxonomy" id="42192"/>
    <lineage>
        <taxon>Eukaryota</taxon>
        <taxon>Metazoa</taxon>
        <taxon>Spiralia</taxon>
        <taxon>Lophotrochozoa</taxon>
        <taxon>Mollusca</taxon>
        <taxon>Bivalvia</taxon>
        <taxon>Autobranchia</taxon>
        <taxon>Pteriomorphia</taxon>
        <taxon>Mytilida</taxon>
        <taxon>Mytiloidea</taxon>
        <taxon>Mytilidae</taxon>
        <taxon>Mytilinae</taxon>
        <taxon>Mytilus</taxon>
    </lineage>
</organism>
<dbReference type="EMBL" id="CACVKT020005235">
    <property type="protein sequence ID" value="CAC5393924.1"/>
    <property type="molecule type" value="Genomic_DNA"/>
</dbReference>
<dbReference type="GO" id="GO:0042981">
    <property type="term" value="P:regulation of apoptotic process"/>
    <property type="evidence" value="ECO:0007669"/>
    <property type="project" value="InterPro"/>
</dbReference>
<sequence>MLYQFLQNSVHINCVVSEEEHSENLPIRIKKCISHPWHNVFYGVGCWSEVLDYDKNIIYIHSRREPRMPSSLNRRQTCPITRKESEQLLDFFLHLPSIPTKKEKPTNDNFVYTVEKQDCSCVQDRPEFKRSDSYRKATQRFSLEDVEETMTFKKEDYNHKKYKSLPIDRTSKITHTDNKSKLKVGRKNKLNRQKSGTVPSSDSDNNTSPPENRKKKSVKSKESKRTPTLHHGNETELRVNDNKGQILTTSNDADIIERKTNNNSIKSRLLEYSKESSSNHQSPAQNMAPTSKSPARDRRYRSQVSREEITNMFEKCLSSAEVTDEPYKFPAQRVHKRKDFSPVRDISYADGIKNKKSGLKLDLNPFTPDFKVESHTTVIQESRTIVNDGTTRTLLTDRRTTERTFSLEVDGGNDDEVDGPMGSPLKEVVRVQSGDGPTEPLSSSEQEKMIEEIARRLNRIADDCVQRMGAGETSPIQGATAGPLLSPASQGRKLAKDLVDELRKEGDRLSREMNLPANLLPIVMDMVKQITYDHFKDLVKKALCETIGWDQVALYFYISKAAIVMAGAGGSIACKLKDMAVRYFYEELSPWIYDRGGLETMLEETDSEVD</sequence>
<feature type="region of interest" description="Disordered" evidence="1">
    <location>
        <begin position="168"/>
        <end position="245"/>
    </location>
</feature>
<feature type="compositionally biased region" description="Basic residues" evidence="1">
    <location>
        <begin position="181"/>
        <end position="192"/>
    </location>
</feature>
<evidence type="ECO:0000313" key="3">
    <source>
        <dbReference type="Proteomes" id="UP000507470"/>
    </source>
</evidence>
<feature type="compositionally biased region" description="Basic and acidic residues" evidence="1">
    <location>
        <begin position="169"/>
        <end position="180"/>
    </location>
</feature>
<feature type="compositionally biased region" description="Polar residues" evidence="1">
    <location>
        <begin position="275"/>
        <end position="293"/>
    </location>
</feature>
<gene>
    <name evidence="2" type="ORF">MCOR_28736</name>
</gene>